<keyword evidence="2" id="KW-1185">Reference proteome</keyword>
<proteinExistence type="predicted"/>
<name>A0A401NUG6_SCYTO</name>
<comment type="caution">
    <text evidence="1">The sequence shown here is derived from an EMBL/GenBank/DDBJ whole genome shotgun (WGS) entry which is preliminary data.</text>
</comment>
<organism evidence="1 2">
    <name type="scientific">Scyliorhinus torazame</name>
    <name type="common">Cloudy catshark</name>
    <name type="synonym">Catulus torazame</name>
    <dbReference type="NCBI Taxonomy" id="75743"/>
    <lineage>
        <taxon>Eukaryota</taxon>
        <taxon>Metazoa</taxon>
        <taxon>Chordata</taxon>
        <taxon>Craniata</taxon>
        <taxon>Vertebrata</taxon>
        <taxon>Chondrichthyes</taxon>
        <taxon>Elasmobranchii</taxon>
        <taxon>Galeomorphii</taxon>
        <taxon>Galeoidea</taxon>
        <taxon>Carcharhiniformes</taxon>
        <taxon>Scyliorhinidae</taxon>
        <taxon>Scyliorhinus</taxon>
    </lineage>
</organism>
<dbReference type="Proteomes" id="UP000288216">
    <property type="component" value="Unassembled WGS sequence"/>
</dbReference>
<dbReference type="STRING" id="75743.A0A401NUG6"/>
<reference evidence="1 2" key="1">
    <citation type="journal article" date="2018" name="Nat. Ecol. Evol.">
        <title>Shark genomes provide insights into elasmobranch evolution and the origin of vertebrates.</title>
        <authorList>
            <person name="Hara Y"/>
            <person name="Yamaguchi K"/>
            <person name="Onimaru K"/>
            <person name="Kadota M"/>
            <person name="Koyanagi M"/>
            <person name="Keeley SD"/>
            <person name="Tatsumi K"/>
            <person name="Tanaka K"/>
            <person name="Motone F"/>
            <person name="Kageyama Y"/>
            <person name="Nozu R"/>
            <person name="Adachi N"/>
            <person name="Nishimura O"/>
            <person name="Nakagawa R"/>
            <person name="Tanegashima C"/>
            <person name="Kiyatake I"/>
            <person name="Matsumoto R"/>
            <person name="Murakumo K"/>
            <person name="Nishida K"/>
            <person name="Terakita A"/>
            <person name="Kuratani S"/>
            <person name="Sato K"/>
            <person name="Hyodo S Kuraku.S."/>
        </authorList>
    </citation>
    <scope>NUCLEOTIDE SEQUENCE [LARGE SCALE GENOMIC DNA]</scope>
</reference>
<evidence type="ECO:0000313" key="2">
    <source>
        <dbReference type="Proteomes" id="UP000288216"/>
    </source>
</evidence>
<sequence>MGVQPREPIGSSWDYGIGGGWDHITIRANSVESSHHPIHIAPDNTPVKLPNQDGTVGDNSRSGLMVNEQQQLNGSVNLRLILFLTVWCQSLNSYRLISNVGDKRKI</sequence>
<accession>A0A401NUG6</accession>
<protein>
    <submittedName>
        <fullName evidence="1">Uncharacterized protein</fullName>
    </submittedName>
</protein>
<evidence type="ECO:0000313" key="1">
    <source>
        <dbReference type="EMBL" id="GCB64482.1"/>
    </source>
</evidence>
<dbReference type="EMBL" id="BFAA01002757">
    <property type="protein sequence ID" value="GCB64482.1"/>
    <property type="molecule type" value="Genomic_DNA"/>
</dbReference>
<dbReference type="AlphaFoldDB" id="A0A401NUG6"/>
<gene>
    <name evidence="1" type="ORF">scyTo_0007541</name>
</gene>
<dbReference type="OrthoDB" id="72441at2759"/>